<dbReference type="EC" id="3.4.21.-" evidence="6"/>
<comment type="caution">
    <text evidence="9">The sequence shown here is derived from an EMBL/GenBank/DDBJ whole genome shotgun (WGS) entry which is preliminary data.</text>
</comment>
<evidence type="ECO:0000256" key="3">
    <source>
        <dbReference type="ARBA" id="ARBA00022729"/>
    </source>
</evidence>
<evidence type="ECO:0000259" key="8">
    <source>
        <dbReference type="Pfam" id="PF00089"/>
    </source>
</evidence>
<dbReference type="InterPro" id="IPR043504">
    <property type="entry name" value="Peptidase_S1_PA_chymotrypsin"/>
</dbReference>
<evidence type="ECO:0000256" key="5">
    <source>
        <dbReference type="ARBA" id="ARBA00022825"/>
    </source>
</evidence>
<dbReference type="PANTHER" id="PTHR15462">
    <property type="entry name" value="SERINE PROTEASE"/>
    <property type="match status" value="1"/>
</dbReference>
<feature type="compositionally biased region" description="Low complexity" evidence="7">
    <location>
        <begin position="95"/>
        <end position="105"/>
    </location>
</feature>
<dbReference type="PROSITE" id="PS00134">
    <property type="entry name" value="TRYPSIN_HIS"/>
    <property type="match status" value="1"/>
</dbReference>
<dbReference type="RefSeq" id="WP_203775758.1">
    <property type="nucleotide sequence ID" value="NZ_BAAAYJ010000071.1"/>
</dbReference>
<comment type="similarity">
    <text evidence="1 6">Belongs to the peptidase S1B family.</text>
</comment>
<keyword evidence="10" id="KW-1185">Reference proteome</keyword>
<keyword evidence="2 6" id="KW-0645">Protease</keyword>
<sequence>MSSMTSDTTTTTSSTAARSRGSGYGPGSAASASSAPAQSETSEVVEGLDVTSGAGETGGLTEATAVPTDAYTPVSQQLGAGFGGSAEGGAVSDEAGAATGAQTTTFEESAGWSPERSESEQLGADEATAIDAGVVEAGSEEFFPFLAPLIGPLLNIVGPVAAKALGSTVAPALLQGLGSLFNRQQPRRRPVAVTARAAQPAQQARRETGEDFSESLDLDQESIQEAVEQLEVIIGKDDRRQITNTREVPWKRIVQLTITAGNGRKFLGSGALIAPRVVITAGHCAYMHTQGGYVREIQCTPGRNGDQKPYGTLNASRVWVLRGWTVHRHRDCDIAAVILPRPFSASDIGTFGFANLPDLELMSSNLNLAGYPGDKPLGTLWYHGRTAKSVTGSRVFYDIDTFGAQSGSPVWVKRPDNKRYMVAIHTTGSMTGNSGVRINRQIFQLLKNWQTNPDG</sequence>
<dbReference type="GO" id="GO:0004252">
    <property type="term" value="F:serine-type endopeptidase activity"/>
    <property type="evidence" value="ECO:0007669"/>
    <property type="project" value="InterPro"/>
</dbReference>
<feature type="compositionally biased region" description="Low complexity" evidence="7">
    <location>
        <begin position="51"/>
        <end position="65"/>
    </location>
</feature>
<dbReference type="InterPro" id="IPR009003">
    <property type="entry name" value="Peptidase_S1_PA"/>
</dbReference>
<feature type="domain" description="Peptidase S1" evidence="8">
    <location>
        <begin position="247"/>
        <end position="348"/>
    </location>
</feature>
<evidence type="ECO:0000313" key="9">
    <source>
        <dbReference type="EMBL" id="GIE53593.1"/>
    </source>
</evidence>
<evidence type="ECO:0000256" key="2">
    <source>
        <dbReference type="ARBA" id="ARBA00022670"/>
    </source>
</evidence>
<dbReference type="PANTHER" id="PTHR15462:SF8">
    <property type="entry name" value="SERINE PROTEASE"/>
    <property type="match status" value="1"/>
</dbReference>
<evidence type="ECO:0000256" key="4">
    <source>
        <dbReference type="ARBA" id="ARBA00022801"/>
    </source>
</evidence>
<name>A0A919JMN4_9ACTN</name>
<dbReference type="AlphaFoldDB" id="A0A919JMN4"/>
<keyword evidence="5 6" id="KW-0720">Serine protease</keyword>
<feature type="region of interest" description="Disordered" evidence="7">
    <location>
        <begin position="1"/>
        <end position="122"/>
    </location>
</feature>
<evidence type="ECO:0000313" key="10">
    <source>
        <dbReference type="Proteomes" id="UP000647172"/>
    </source>
</evidence>
<evidence type="ECO:0000256" key="6">
    <source>
        <dbReference type="RuleBase" id="RU004296"/>
    </source>
</evidence>
<dbReference type="InterPro" id="IPR018114">
    <property type="entry name" value="TRYPSIN_HIS"/>
</dbReference>
<dbReference type="Proteomes" id="UP000647172">
    <property type="component" value="Unassembled WGS sequence"/>
</dbReference>
<dbReference type="SUPFAM" id="SSF50494">
    <property type="entry name" value="Trypsin-like serine proteases"/>
    <property type="match status" value="1"/>
</dbReference>
<keyword evidence="3" id="KW-0732">Signal</keyword>
<dbReference type="Gene3D" id="2.40.10.10">
    <property type="entry name" value="Trypsin-like serine proteases"/>
    <property type="match status" value="2"/>
</dbReference>
<keyword evidence="4 6" id="KW-0378">Hydrolase</keyword>
<dbReference type="InterPro" id="IPR001254">
    <property type="entry name" value="Trypsin_dom"/>
</dbReference>
<protein>
    <recommendedName>
        <fullName evidence="6">Serine protease</fullName>
        <ecNumber evidence="6">3.4.21.-</ecNumber>
    </recommendedName>
</protein>
<dbReference type="InterPro" id="IPR050966">
    <property type="entry name" value="Glutamyl_endopeptidase"/>
</dbReference>
<dbReference type="InterPro" id="IPR008256">
    <property type="entry name" value="Peptidase_S1B"/>
</dbReference>
<proteinExistence type="inferred from homology"/>
<feature type="compositionally biased region" description="Low complexity" evidence="7">
    <location>
        <begin position="1"/>
        <end position="39"/>
    </location>
</feature>
<reference evidence="9" key="1">
    <citation type="submission" date="2021-01" db="EMBL/GenBank/DDBJ databases">
        <title>Whole genome shotgun sequence of Actinoplanes nipponensis NBRC 14063.</title>
        <authorList>
            <person name="Komaki H."/>
            <person name="Tamura T."/>
        </authorList>
    </citation>
    <scope>NUCLEOTIDE SEQUENCE</scope>
    <source>
        <strain evidence="9">NBRC 14063</strain>
    </source>
</reference>
<dbReference type="GO" id="GO:0006508">
    <property type="term" value="P:proteolysis"/>
    <property type="evidence" value="ECO:0007669"/>
    <property type="project" value="UniProtKB-KW"/>
</dbReference>
<dbReference type="PRINTS" id="PR00839">
    <property type="entry name" value="V8PROTEASE"/>
</dbReference>
<evidence type="ECO:0000256" key="7">
    <source>
        <dbReference type="SAM" id="MobiDB-lite"/>
    </source>
</evidence>
<gene>
    <name evidence="9" type="ORF">Ani05nite_71270</name>
</gene>
<dbReference type="Pfam" id="PF00089">
    <property type="entry name" value="Trypsin"/>
    <property type="match status" value="1"/>
</dbReference>
<accession>A0A919JMN4</accession>
<evidence type="ECO:0000256" key="1">
    <source>
        <dbReference type="ARBA" id="ARBA00008764"/>
    </source>
</evidence>
<organism evidence="9 10">
    <name type="scientific">Actinoplanes nipponensis</name>
    <dbReference type="NCBI Taxonomy" id="135950"/>
    <lineage>
        <taxon>Bacteria</taxon>
        <taxon>Bacillati</taxon>
        <taxon>Actinomycetota</taxon>
        <taxon>Actinomycetes</taxon>
        <taxon>Micromonosporales</taxon>
        <taxon>Micromonosporaceae</taxon>
        <taxon>Actinoplanes</taxon>
    </lineage>
</organism>
<dbReference type="EMBL" id="BOMQ01000086">
    <property type="protein sequence ID" value="GIE53593.1"/>
    <property type="molecule type" value="Genomic_DNA"/>
</dbReference>